<evidence type="ECO:0000256" key="6">
    <source>
        <dbReference type="ARBA" id="ARBA00022989"/>
    </source>
</evidence>
<evidence type="ECO:0000256" key="1">
    <source>
        <dbReference type="ARBA" id="ARBA00004141"/>
    </source>
</evidence>
<keyword evidence="6 10" id="KW-1133">Transmembrane helix</keyword>
<keyword evidence="3 9" id="KW-0813">Transport</keyword>
<evidence type="ECO:0000256" key="5">
    <source>
        <dbReference type="ARBA" id="ARBA00022737"/>
    </source>
</evidence>
<protein>
    <submittedName>
        <fullName evidence="11">Uncharacterized protein</fullName>
    </submittedName>
</protein>
<dbReference type="EMBL" id="CM017703">
    <property type="protein sequence ID" value="TYG75226.1"/>
    <property type="molecule type" value="Genomic_DNA"/>
</dbReference>
<evidence type="ECO:0000313" key="12">
    <source>
        <dbReference type="Proteomes" id="UP000323506"/>
    </source>
</evidence>
<evidence type="ECO:0000256" key="9">
    <source>
        <dbReference type="RuleBase" id="RU000488"/>
    </source>
</evidence>
<comment type="subcellular location">
    <subcellularLocation>
        <location evidence="1">Membrane</location>
        <topology evidence="1">Multi-pass membrane protein</topology>
    </subcellularLocation>
</comment>
<evidence type="ECO:0000313" key="11">
    <source>
        <dbReference type="EMBL" id="TYG75226.1"/>
    </source>
</evidence>
<dbReference type="Proteomes" id="UP000323506">
    <property type="component" value="Chromosome D03"/>
</dbReference>
<dbReference type="GO" id="GO:0016020">
    <property type="term" value="C:membrane"/>
    <property type="evidence" value="ECO:0007669"/>
    <property type="project" value="UniProtKB-SubCell"/>
</dbReference>
<dbReference type="InterPro" id="IPR018108">
    <property type="entry name" value="MCP_transmembrane"/>
</dbReference>
<keyword evidence="12" id="KW-1185">Reference proteome</keyword>
<feature type="transmembrane region" description="Helical" evidence="10">
    <location>
        <begin position="205"/>
        <end position="223"/>
    </location>
</feature>
<evidence type="ECO:0000256" key="7">
    <source>
        <dbReference type="ARBA" id="ARBA00023136"/>
    </source>
</evidence>
<evidence type="ECO:0000256" key="8">
    <source>
        <dbReference type="PROSITE-ProRule" id="PRU00282"/>
    </source>
</evidence>
<sequence length="295" mass="33767">MYPLDFVRTRFQVNDGPVTNCPTYKNTAHAIFTITRLKDSTLSLSLSFCFLCVAKQRYFRNREERLSPSLHLASAAEAGALVSICTNPIWLIRTRLELQNPLHQSRPYSGVYDTVRTILREEGWTALYTRLGPGLLMQVSHGAIQFTAYEELRRIIMVDYEERKKKPKGASNLLLMYKLVTGSMPAFVYMYYVPVNFDVKNSFDYAVLGGSSKIAAILVTYPFQHVVKETARFEGFHGFYKGINPNLLRHVPASSITLIVYENVLKFLKSTKSNDWKKKFDAVLSFLYVLPLFTI</sequence>
<keyword evidence="5" id="KW-0677">Repeat</keyword>
<name>A0A5D2D4J2_GOSDA</name>
<feature type="transmembrane region" description="Helical" evidence="10">
    <location>
        <begin position="173"/>
        <end position="193"/>
    </location>
</feature>
<dbReference type="InterPro" id="IPR044712">
    <property type="entry name" value="SLC25A32-like"/>
</dbReference>
<dbReference type="SUPFAM" id="SSF103506">
    <property type="entry name" value="Mitochondrial carrier"/>
    <property type="match status" value="1"/>
</dbReference>
<dbReference type="PANTHER" id="PTHR45683">
    <property type="entry name" value="MITOCHONDRIAL NICOTINAMIDE ADENINE DINUCLEOTIDE TRANSPORTER 1-RELATED-RELATED"/>
    <property type="match status" value="1"/>
</dbReference>
<feature type="repeat" description="Solcar" evidence="8">
    <location>
        <begin position="66"/>
        <end position="155"/>
    </location>
</feature>
<gene>
    <name evidence="11" type="ORF">ES288_D03G012800v1</name>
</gene>
<dbReference type="GO" id="GO:0055085">
    <property type="term" value="P:transmembrane transport"/>
    <property type="evidence" value="ECO:0007669"/>
    <property type="project" value="InterPro"/>
</dbReference>
<keyword evidence="7 8" id="KW-0472">Membrane</keyword>
<dbReference type="GO" id="GO:0006862">
    <property type="term" value="P:nucleotide transport"/>
    <property type="evidence" value="ECO:0007669"/>
    <property type="project" value="InterPro"/>
</dbReference>
<feature type="repeat" description="Solcar" evidence="8">
    <location>
        <begin position="173"/>
        <end position="267"/>
    </location>
</feature>
<evidence type="ECO:0000256" key="2">
    <source>
        <dbReference type="ARBA" id="ARBA00006375"/>
    </source>
</evidence>
<dbReference type="InterPro" id="IPR023395">
    <property type="entry name" value="MCP_dom_sf"/>
</dbReference>
<dbReference type="AlphaFoldDB" id="A0A5D2D4J2"/>
<evidence type="ECO:0000256" key="10">
    <source>
        <dbReference type="SAM" id="Phobius"/>
    </source>
</evidence>
<dbReference type="Gene3D" id="1.50.40.10">
    <property type="entry name" value="Mitochondrial carrier domain"/>
    <property type="match status" value="1"/>
</dbReference>
<dbReference type="Pfam" id="PF00153">
    <property type="entry name" value="Mito_carr"/>
    <property type="match status" value="2"/>
</dbReference>
<dbReference type="PROSITE" id="PS50920">
    <property type="entry name" value="SOLCAR"/>
    <property type="match status" value="2"/>
</dbReference>
<evidence type="ECO:0000256" key="3">
    <source>
        <dbReference type="ARBA" id="ARBA00022448"/>
    </source>
</evidence>
<evidence type="ECO:0000256" key="4">
    <source>
        <dbReference type="ARBA" id="ARBA00022692"/>
    </source>
</evidence>
<accession>A0A5D2D4J2</accession>
<keyword evidence="4 8" id="KW-0812">Transmembrane</keyword>
<comment type="similarity">
    <text evidence="2 9">Belongs to the mitochondrial carrier (TC 2.A.29) family.</text>
</comment>
<proteinExistence type="inferred from homology"/>
<organism evidence="11 12">
    <name type="scientific">Gossypium darwinii</name>
    <name type="common">Darwin's cotton</name>
    <name type="synonym">Gossypium barbadense var. darwinii</name>
    <dbReference type="NCBI Taxonomy" id="34276"/>
    <lineage>
        <taxon>Eukaryota</taxon>
        <taxon>Viridiplantae</taxon>
        <taxon>Streptophyta</taxon>
        <taxon>Embryophyta</taxon>
        <taxon>Tracheophyta</taxon>
        <taxon>Spermatophyta</taxon>
        <taxon>Magnoliopsida</taxon>
        <taxon>eudicotyledons</taxon>
        <taxon>Gunneridae</taxon>
        <taxon>Pentapetalae</taxon>
        <taxon>rosids</taxon>
        <taxon>malvids</taxon>
        <taxon>Malvales</taxon>
        <taxon>Malvaceae</taxon>
        <taxon>Malvoideae</taxon>
        <taxon>Gossypium</taxon>
    </lineage>
</organism>
<reference evidence="11 12" key="1">
    <citation type="submission" date="2019-06" db="EMBL/GenBank/DDBJ databases">
        <title>WGS assembly of Gossypium darwinii.</title>
        <authorList>
            <person name="Chen Z.J."/>
            <person name="Sreedasyam A."/>
            <person name="Ando A."/>
            <person name="Song Q."/>
            <person name="De L."/>
            <person name="Hulse-Kemp A."/>
            <person name="Ding M."/>
            <person name="Ye W."/>
            <person name="Kirkbride R."/>
            <person name="Jenkins J."/>
            <person name="Plott C."/>
            <person name="Lovell J."/>
            <person name="Lin Y.-M."/>
            <person name="Vaughn R."/>
            <person name="Liu B."/>
            <person name="Li W."/>
            <person name="Simpson S."/>
            <person name="Scheffler B."/>
            <person name="Saski C."/>
            <person name="Grover C."/>
            <person name="Hu G."/>
            <person name="Conover J."/>
            <person name="Carlson J."/>
            <person name="Shu S."/>
            <person name="Boston L."/>
            <person name="Williams M."/>
            <person name="Peterson D."/>
            <person name="Mcgee K."/>
            <person name="Jones D."/>
            <person name="Wendel J."/>
            <person name="Stelly D."/>
            <person name="Grimwood J."/>
            <person name="Schmutz J."/>
        </authorList>
    </citation>
    <scope>NUCLEOTIDE SEQUENCE [LARGE SCALE GENOMIC DNA]</scope>
    <source>
        <strain evidence="11">1808015.09</strain>
    </source>
</reference>